<dbReference type="GO" id="GO:0005576">
    <property type="term" value="C:extracellular region"/>
    <property type="evidence" value="ECO:0007669"/>
    <property type="project" value="UniProtKB-SubCell"/>
</dbReference>
<organism evidence="6 7">
    <name type="scientific">Gnathostoma spinigerum</name>
    <dbReference type="NCBI Taxonomy" id="75299"/>
    <lineage>
        <taxon>Eukaryota</taxon>
        <taxon>Metazoa</taxon>
        <taxon>Ecdysozoa</taxon>
        <taxon>Nematoda</taxon>
        <taxon>Chromadorea</taxon>
        <taxon>Rhabditida</taxon>
        <taxon>Spirurina</taxon>
        <taxon>Gnathostomatomorpha</taxon>
        <taxon>Gnathostomatoidea</taxon>
        <taxon>Gnathostomatidae</taxon>
        <taxon>Gnathostoma</taxon>
    </lineage>
</organism>
<keyword evidence="3" id="KW-0964">Secreted</keyword>
<comment type="subcellular location">
    <subcellularLocation>
        <location evidence="1">Secreted</location>
    </subcellularLocation>
</comment>
<dbReference type="InterPro" id="IPR001534">
    <property type="entry name" value="Transthyretin-like"/>
</dbReference>
<name>A0ABD6ET67_9BILA</name>
<proteinExistence type="inferred from homology"/>
<feature type="chain" id="PRO_5044795061" description="Transthyretin-like family protein" evidence="5">
    <location>
        <begin position="19"/>
        <end position="139"/>
    </location>
</feature>
<keyword evidence="7" id="KW-1185">Reference proteome</keyword>
<dbReference type="EMBL" id="JBGFUD010004757">
    <property type="protein sequence ID" value="MFH4979877.1"/>
    <property type="molecule type" value="Genomic_DNA"/>
</dbReference>
<evidence type="ECO:0000256" key="5">
    <source>
        <dbReference type="SAM" id="SignalP"/>
    </source>
</evidence>
<dbReference type="Gene3D" id="2.60.40.3330">
    <property type="match status" value="1"/>
</dbReference>
<evidence type="ECO:0000256" key="4">
    <source>
        <dbReference type="ARBA" id="ARBA00022729"/>
    </source>
</evidence>
<dbReference type="PANTHER" id="PTHR21700">
    <property type="entry name" value="TRANSTHYRETIN-LIKE FAMILY PROTEIN-RELATED"/>
    <property type="match status" value="1"/>
</dbReference>
<dbReference type="AlphaFoldDB" id="A0ABD6ET67"/>
<evidence type="ECO:0000313" key="6">
    <source>
        <dbReference type="EMBL" id="MFH4979877.1"/>
    </source>
</evidence>
<keyword evidence="4 5" id="KW-0732">Signal</keyword>
<evidence type="ECO:0000313" key="7">
    <source>
        <dbReference type="Proteomes" id="UP001608902"/>
    </source>
</evidence>
<evidence type="ECO:0000256" key="3">
    <source>
        <dbReference type="ARBA" id="ARBA00022525"/>
    </source>
</evidence>
<comment type="caution">
    <text evidence="6">The sequence shown here is derived from an EMBL/GenBank/DDBJ whole genome shotgun (WGS) entry which is preliminary data.</text>
</comment>
<dbReference type="Proteomes" id="UP001608902">
    <property type="component" value="Unassembled WGS sequence"/>
</dbReference>
<protein>
    <recommendedName>
        <fullName evidence="8">Transthyretin-like family protein</fullName>
    </recommendedName>
</protein>
<reference evidence="6 7" key="1">
    <citation type="submission" date="2024-08" db="EMBL/GenBank/DDBJ databases">
        <title>Gnathostoma spinigerum genome.</title>
        <authorList>
            <person name="Gonzalez-Bertolin B."/>
            <person name="Monzon S."/>
            <person name="Zaballos A."/>
            <person name="Jimenez P."/>
            <person name="Dekumyoy P."/>
            <person name="Varona S."/>
            <person name="Cuesta I."/>
            <person name="Sumanam S."/>
            <person name="Adisakwattana P."/>
            <person name="Gasser R.B."/>
            <person name="Hernandez-Gonzalez A."/>
            <person name="Young N.D."/>
            <person name="Perteguer M.J."/>
        </authorList>
    </citation>
    <scope>NUCLEOTIDE SEQUENCE [LARGE SCALE GENOMIC DNA]</scope>
    <source>
        <strain evidence="6">AL3</strain>
        <tissue evidence="6">Liver</tissue>
    </source>
</reference>
<feature type="signal peptide" evidence="5">
    <location>
        <begin position="1"/>
        <end position="18"/>
    </location>
</feature>
<evidence type="ECO:0000256" key="2">
    <source>
        <dbReference type="ARBA" id="ARBA00010112"/>
    </source>
</evidence>
<dbReference type="Pfam" id="PF01060">
    <property type="entry name" value="TTR-52"/>
    <property type="match status" value="1"/>
</dbReference>
<accession>A0ABD6ET67</accession>
<evidence type="ECO:0000256" key="1">
    <source>
        <dbReference type="ARBA" id="ARBA00004613"/>
    </source>
</evidence>
<comment type="similarity">
    <text evidence="2">Belongs to the nematode transthyretin-like family.</text>
</comment>
<gene>
    <name evidence="6" type="ORF">AB6A40_006586</name>
</gene>
<dbReference type="InterPro" id="IPR038479">
    <property type="entry name" value="Transthyretin-like_sf"/>
</dbReference>
<evidence type="ECO:0008006" key="8">
    <source>
        <dbReference type="Google" id="ProtNLM"/>
    </source>
</evidence>
<sequence>MFDKYFLFASTLLCGANAIFGTMKNITVTGRLYCGFGIAREAIIELWEEDTVLGIGSDDKLNVTIIDYSGRFQIYGQKKEFTNIEPYILIKHQCDTSQCDITDRRDIPARYLGGTYDIGSLELTVGNRGRQKSCRFGYK</sequence>